<dbReference type="Proteomes" id="UP000790709">
    <property type="component" value="Unassembled WGS sequence"/>
</dbReference>
<keyword evidence="2" id="KW-1185">Reference proteome</keyword>
<reference evidence="1" key="1">
    <citation type="journal article" date="2021" name="New Phytol.">
        <title>Evolutionary innovations through gain and loss of genes in the ectomycorrhizal Boletales.</title>
        <authorList>
            <person name="Wu G."/>
            <person name="Miyauchi S."/>
            <person name="Morin E."/>
            <person name="Kuo A."/>
            <person name="Drula E."/>
            <person name="Varga T."/>
            <person name="Kohler A."/>
            <person name="Feng B."/>
            <person name="Cao Y."/>
            <person name="Lipzen A."/>
            <person name="Daum C."/>
            <person name="Hundley H."/>
            <person name="Pangilinan J."/>
            <person name="Johnson J."/>
            <person name="Barry K."/>
            <person name="LaButti K."/>
            <person name="Ng V."/>
            <person name="Ahrendt S."/>
            <person name="Min B."/>
            <person name="Choi I.G."/>
            <person name="Park H."/>
            <person name="Plett J.M."/>
            <person name="Magnuson J."/>
            <person name="Spatafora J.W."/>
            <person name="Nagy L.G."/>
            <person name="Henrissat B."/>
            <person name="Grigoriev I.V."/>
            <person name="Yang Z.L."/>
            <person name="Xu J."/>
            <person name="Martin F.M."/>
        </authorList>
    </citation>
    <scope>NUCLEOTIDE SEQUENCE</scope>
    <source>
        <strain evidence="1">KUC20120723A-06</strain>
    </source>
</reference>
<accession>A0ACB8BLW4</accession>
<organism evidence="1 2">
    <name type="scientific">Leucogyrophana mollusca</name>
    <dbReference type="NCBI Taxonomy" id="85980"/>
    <lineage>
        <taxon>Eukaryota</taxon>
        <taxon>Fungi</taxon>
        <taxon>Dikarya</taxon>
        <taxon>Basidiomycota</taxon>
        <taxon>Agaricomycotina</taxon>
        <taxon>Agaricomycetes</taxon>
        <taxon>Agaricomycetidae</taxon>
        <taxon>Boletales</taxon>
        <taxon>Boletales incertae sedis</taxon>
        <taxon>Leucogyrophana</taxon>
    </lineage>
</organism>
<protein>
    <submittedName>
        <fullName evidence="1">Uncharacterized protein</fullName>
    </submittedName>
</protein>
<comment type="caution">
    <text evidence="1">The sequence shown here is derived from an EMBL/GenBank/DDBJ whole genome shotgun (WGS) entry which is preliminary data.</text>
</comment>
<sequence>MSMVHTPLAALNTDVIDECLGYLSFPELQAFGSQCRLHRAWFINFVNHRRMITIAIFVSDPRSFNDLLRATSSAISGLIARALFEPASSHIQPAKLMHVNITSEHLSSVMRYLRADGYAMDTSTLDVNTYSDTAIQRTMSAHRGRTEIAITVSRISPAIRSVFQGPTTSYLNWITTNSYFCVYPQLMSQNCALVNSMAMKDGRQHPGQMVYEKRRETQLLGQGTLRPRSPNDG</sequence>
<dbReference type="EMBL" id="MU266393">
    <property type="protein sequence ID" value="KAH7925862.1"/>
    <property type="molecule type" value="Genomic_DNA"/>
</dbReference>
<evidence type="ECO:0000313" key="2">
    <source>
        <dbReference type="Proteomes" id="UP000790709"/>
    </source>
</evidence>
<evidence type="ECO:0000313" key="1">
    <source>
        <dbReference type="EMBL" id="KAH7925862.1"/>
    </source>
</evidence>
<name>A0ACB8BLW4_9AGAM</name>
<gene>
    <name evidence="1" type="ORF">BV22DRAFT_1128634</name>
</gene>
<proteinExistence type="predicted"/>